<name>A0AA89B9H9_9ASTE</name>
<evidence type="ECO:0000313" key="1">
    <source>
        <dbReference type="EMBL" id="KAK3024976.1"/>
    </source>
</evidence>
<dbReference type="EMBL" id="JAVXUP010000573">
    <property type="protein sequence ID" value="KAK3024976.1"/>
    <property type="molecule type" value="Genomic_DNA"/>
</dbReference>
<reference evidence="1" key="1">
    <citation type="submission" date="2022-12" db="EMBL/GenBank/DDBJ databases">
        <title>Draft genome assemblies for two species of Escallonia (Escalloniales).</title>
        <authorList>
            <person name="Chanderbali A."/>
            <person name="Dervinis C."/>
            <person name="Anghel I."/>
            <person name="Soltis D."/>
            <person name="Soltis P."/>
            <person name="Zapata F."/>
        </authorList>
    </citation>
    <scope>NUCLEOTIDE SEQUENCE</scope>
    <source>
        <strain evidence="1">UCBG64.0493</strain>
        <tissue evidence="1">Leaf</tissue>
    </source>
</reference>
<protein>
    <submittedName>
        <fullName evidence="1">Uncharacterized protein</fullName>
    </submittedName>
</protein>
<dbReference type="Proteomes" id="UP001188597">
    <property type="component" value="Unassembled WGS sequence"/>
</dbReference>
<gene>
    <name evidence="1" type="ORF">RJ639_042783</name>
</gene>
<comment type="caution">
    <text evidence="1">The sequence shown here is derived from an EMBL/GenBank/DDBJ whole genome shotgun (WGS) entry which is preliminary data.</text>
</comment>
<accession>A0AA89B9H9</accession>
<organism evidence="1 2">
    <name type="scientific">Escallonia herrerae</name>
    <dbReference type="NCBI Taxonomy" id="1293975"/>
    <lineage>
        <taxon>Eukaryota</taxon>
        <taxon>Viridiplantae</taxon>
        <taxon>Streptophyta</taxon>
        <taxon>Embryophyta</taxon>
        <taxon>Tracheophyta</taxon>
        <taxon>Spermatophyta</taxon>
        <taxon>Magnoliopsida</taxon>
        <taxon>eudicotyledons</taxon>
        <taxon>Gunneridae</taxon>
        <taxon>Pentapetalae</taxon>
        <taxon>asterids</taxon>
        <taxon>campanulids</taxon>
        <taxon>Escalloniales</taxon>
        <taxon>Escalloniaceae</taxon>
        <taxon>Escallonia</taxon>
    </lineage>
</organism>
<keyword evidence="2" id="KW-1185">Reference proteome</keyword>
<sequence>MEESDSEGARWYYGGSNGIGLSECGATAIYDGLAKDGAGVVGRVHLSISIFRVAVIYQEQPPHVPRPACKLAPPPPAISIKPPFGISISYENGHGCSTVSTIFDTMLILQTLLMPLLISRALNFNRFIDQVGRLFFSDAHFHLVVTEGQKTGLNFVLSCKQDERTRAWTVQECPTQKEASRGYDYCMLRFSNRNILGSMDDGFVYATRNETNQTAQFNDVLGSLLSGLRRRAPSDGE</sequence>
<dbReference type="AlphaFoldDB" id="A0AA89B9H9"/>
<proteinExistence type="predicted"/>
<evidence type="ECO:0000313" key="2">
    <source>
        <dbReference type="Proteomes" id="UP001188597"/>
    </source>
</evidence>